<keyword evidence="1" id="KW-0028">Amino-acid biosynthesis</keyword>
<organism evidence="3 4">
    <name type="scientific">Propionicimonas paludicola</name>
    <dbReference type="NCBI Taxonomy" id="185243"/>
    <lineage>
        <taxon>Bacteria</taxon>
        <taxon>Bacillati</taxon>
        <taxon>Actinomycetota</taxon>
        <taxon>Actinomycetes</taxon>
        <taxon>Propionibacteriales</taxon>
        <taxon>Nocardioidaceae</taxon>
        <taxon>Propionicimonas</taxon>
    </lineage>
</organism>
<dbReference type="GO" id="GO:0005829">
    <property type="term" value="C:cytosol"/>
    <property type="evidence" value="ECO:0007669"/>
    <property type="project" value="TreeGrafter"/>
</dbReference>
<accession>A0A2A9CQN4</accession>
<dbReference type="PANTHER" id="PTHR21087:SF16">
    <property type="entry name" value="SHIKIMATE KINASE 1, CHLOROPLASTIC"/>
    <property type="match status" value="1"/>
</dbReference>
<keyword evidence="4" id="KW-1185">Reference proteome</keyword>
<dbReference type="GO" id="GO:0008652">
    <property type="term" value="P:amino acid biosynthetic process"/>
    <property type="evidence" value="ECO:0007669"/>
    <property type="project" value="UniProtKB-KW"/>
</dbReference>
<dbReference type="GO" id="GO:0009073">
    <property type="term" value="P:aromatic amino acid family biosynthetic process"/>
    <property type="evidence" value="ECO:0007669"/>
    <property type="project" value="UniProtKB-KW"/>
</dbReference>
<dbReference type="Pfam" id="PF01202">
    <property type="entry name" value="SKI"/>
    <property type="match status" value="1"/>
</dbReference>
<evidence type="ECO:0000256" key="1">
    <source>
        <dbReference type="ARBA" id="ARBA00022605"/>
    </source>
</evidence>
<dbReference type="Gene3D" id="3.40.50.300">
    <property type="entry name" value="P-loop containing nucleotide triphosphate hydrolases"/>
    <property type="match status" value="1"/>
</dbReference>
<protein>
    <submittedName>
        <fullName evidence="3">Shikimate kinase</fullName>
    </submittedName>
</protein>
<name>A0A2A9CQN4_9ACTN</name>
<dbReference type="SUPFAM" id="SSF52540">
    <property type="entry name" value="P-loop containing nucleoside triphosphate hydrolases"/>
    <property type="match status" value="1"/>
</dbReference>
<evidence type="ECO:0000313" key="4">
    <source>
        <dbReference type="Proteomes" id="UP000226079"/>
    </source>
</evidence>
<dbReference type="EMBL" id="PDJC01000001">
    <property type="protein sequence ID" value="PFG16723.1"/>
    <property type="molecule type" value="Genomic_DNA"/>
</dbReference>
<keyword evidence="2" id="KW-0057">Aromatic amino acid biosynthesis</keyword>
<keyword evidence="3" id="KW-0808">Transferase</keyword>
<reference evidence="3 4" key="1">
    <citation type="submission" date="2017-10" db="EMBL/GenBank/DDBJ databases">
        <title>Sequencing the genomes of 1000 actinobacteria strains.</title>
        <authorList>
            <person name="Klenk H.-P."/>
        </authorList>
    </citation>
    <scope>NUCLEOTIDE SEQUENCE [LARGE SCALE GENOMIC DNA]</scope>
    <source>
        <strain evidence="3 4">DSM 15597</strain>
    </source>
</reference>
<evidence type="ECO:0000313" key="3">
    <source>
        <dbReference type="EMBL" id="PFG16723.1"/>
    </source>
</evidence>
<dbReference type="GO" id="GO:0004765">
    <property type="term" value="F:shikimate kinase activity"/>
    <property type="evidence" value="ECO:0007669"/>
    <property type="project" value="TreeGrafter"/>
</dbReference>
<sequence>MVLVGAPGVGKSTVGALLAAELQLPLVEVDERVEAELRLSAEEAYATPEGTARYREAEERHSVLALAEPGVVVLGGSAVESDAVRSALAGLKVVWLEASVVAITRRLGMNSLGLETLIAIRNRLDAMLQERAIWYRDVATMRLATDRLDAADVARTILIDEEHV</sequence>
<comment type="caution">
    <text evidence="3">The sequence shown here is derived from an EMBL/GenBank/DDBJ whole genome shotgun (WGS) entry which is preliminary data.</text>
</comment>
<dbReference type="Proteomes" id="UP000226079">
    <property type="component" value="Unassembled WGS sequence"/>
</dbReference>
<dbReference type="InterPro" id="IPR027417">
    <property type="entry name" value="P-loop_NTPase"/>
</dbReference>
<keyword evidence="3" id="KW-0418">Kinase</keyword>
<dbReference type="AlphaFoldDB" id="A0A2A9CQN4"/>
<dbReference type="PANTHER" id="PTHR21087">
    <property type="entry name" value="SHIKIMATE KINASE"/>
    <property type="match status" value="1"/>
</dbReference>
<proteinExistence type="predicted"/>
<dbReference type="PRINTS" id="PR01100">
    <property type="entry name" value="SHIKIMTKNASE"/>
</dbReference>
<gene>
    <name evidence="3" type="ORF">ATK74_1276</name>
</gene>
<evidence type="ECO:0000256" key="2">
    <source>
        <dbReference type="ARBA" id="ARBA00023141"/>
    </source>
</evidence>
<dbReference type="InterPro" id="IPR031322">
    <property type="entry name" value="Shikimate/glucono_kinase"/>
</dbReference>